<evidence type="ECO:0000256" key="3">
    <source>
        <dbReference type="ARBA" id="ARBA00022643"/>
    </source>
</evidence>
<dbReference type="Gene3D" id="2.30.110.10">
    <property type="entry name" value="Electron Transport, Fmn-binding Protein, Chain A"/>
    <property type="match status" value="1"/>
</dbReference>
<evidence type="ECO:0000256" key="2">
    <source>
        <dbReference type="ARBA" id="ARBA00022630"/>
    </source>
</evidence>
<keyword evidence="3" id="KW-0288">FMN</keyword>
<dbReference type="SUPFAM" id="SSF50475">
    <property type="entry name" value="FMN-binding split barrel"/>
    <property type="match status" value="1"/>
</dbReference>
<dbReference type="Pfam" id="PF01243">
    <property type="entry name" value="PNPOx_N"/>
    <property type="match status" value="1"/>
</dbReference>
<dbReference type="EMBL" id="AP027731">
    <property type="protein sequence ID" value="BDZ45669.1"/>
    <property type="molecule type" value="Genomic_DNA"/>
</dbReference>
<protein>
    <submittedName>
        <fullName evidence="6">Pyridoxine/pyridoxamine 5'-phosphate oxidase</fullName>
    </submittedName>
</protein>
<dbReference type="PANTHER" id="PTHR10851:SF0">
    <property type="entry name" value="PYRIDOXINE-5'-PHOSPHATE OXIDASE"/>
    <property type="match status" value="1"/>
</dbReference>
<dbReference type="InterPro" id="IPR012349">
    <property type="entry name" value="Split_barrel_FMN-bd"/>
</dbReference>
<evidence type="ECO:0000313" key="6">
    <source>
        <dbReference type="EMBL" id="BDZ45669.1"/>
    </source>
</evidence>
<evidence type="ECO:0000313" key="7">
    <source>
        <dbReference type="Proteomes" id="UP001321498"/>
    </source>
</evidence>
<dbReference type="RefSeq" id="WP_286278918.1">
    <property type="nucleotide sequence ID" value="NZ_AP027731.1"/>
</dbReference>
<reference evidence="7" key="1">
    <citation type="journal article" date="2019" name="Int. J. Syst. Evol. Microbiol.">
        <title>The Global Catalogue of Microorganisms (GCM) 10K type strain sequencing project: providing services to taxonomists for standard genome sequencing and annotation.</title>
        <authorList>
            <consortium name="The Broad Institute Genomics Platform"/>
            <consortium name="The Broad Institute Genome Sequencing Center for Infectious Disease"/>
            <person name="Wu L."/>
            <person name="Ma J."/>
        </authorList>
    </citation>
    <scope>NUCLEOTIDE SEQUENCE [LARGE SCALE GENOMIC DNA]</scope>
    <source>
        <strain evidence="7">NBRC 108725</strain>
    </source>
</reference>
<dbReference type="PANTHER" id="PTHR10851">
    <property type="entry name" value="PYRIDOXINE-5-PHOSPHATE OXIDASE"/>
    <property type="match status" value="1"/>
</dbReference>
<keyword evidence="7" id="KW-1185">Reference proteome</keyword>
<organism evidence="6 7">
    <name type="scientific">Naasia aerilata</name>
    <dbReference type="NCBI Taxonomy" id="1162966"/>
    <lineage>
        <taxon>Bacteria</taxon>
        <taxon>Bacillati</taxon>
        <taxon>Actinomycetota</taxon>
        <taxon>Actinomycetes</taxon>
        <taxon>Micrococcales</taxon>
        <taxon>Microbacteriaceae</taxon>
        <taxon>Naasia</taxon>
    </lineage>
</organism>
<evidence type="ECO:0000256" key="4">
    <source>
        <dbReference type="ARBA" id="ARBA00023002"/>
    </source>
</evidence>
<sequence>MTVAPEALALLREWLPGNEDPDRPRMQLATLDETGAPDVRTVLLSEWDETGLYLHTDANSRKVAQLTASPAVALDLLWPGFARQLVVQGTAERADPDEERSAYARRSPYLRQLAWQNTHELARAPREERERVWAEFQAEHDIGGLEPPATWIGYRVRPTRLTFWEANPAGPSHRVEFALAGGTWTRSDLPG</sequence>
<evidence type="ECO:0000259" key="5">
    <source>
        <dbReference type="Pfam" id="PF01243"/>
    </source>
</evidence>
<comment type="cofactor">
    <cofactor evidence="1">
        <name>FMN</name>
        <dbReference type="ChEBI" id="CHEBI:58210"/>
    </cofactor>
</comment>
<gene>
    <name evidence="6" type="primary">pdxH_1</name>
    <name evidence="6" type="ORF">GCM10025866_15780</name>
</gene>
<keyword evidence="4" id="KW-0560">Oxidoreductase</keyword>
<keyword evidence="2" id="KW-0285">Flavoprotein</keyword>
<dbReference type="Proteomes" id="UP001321498">
    <property type="component" value="Chromosome"/>
</dbReference>
<dbReference type="InterPro" id="IPR000659">
    <property type="entry name" value="Pyridox_Oxase"/>
</dbReference>
<proteinExistence type="predicted"/>
<feature type="domain" description="Pyridoxamine 5'-phosphate oxidase N-terminal" evidence="5">
    <location>
        <begin position="22"/>
        <end position="137"/>
    </location>
</feature>
<accession>A0ABM8GBQ7</accession>
<evidence type="ECO:0000256" key="1">
    <source>
        <dbReference type="ARBA" id="ARBA00001917"/>
    </source>
</evidence>
<dbReference type="InterPro" id="IPR011576">
    <property type="entry name" value="Pyridox_Oxase_N"/>
</dbReference>
<name>A0ABM8GBQ7_9MICO</name>